<gene>
    <name evidence="2" type="ORF">BIT28_04425</name>
</gene>
<dbReference type="PANTHER" id="PTHR35812:SF1">
    <property type="entry name" value="LIPOPROTEIN"/>
    <property type="match status" value="1"/>
</dbReference>
<evidence type="ECO:0000259" key="1">
    <source>
        <dbReference type="Pfam" id="PF07603"/>
    </source>
</evidence>
<comment type="caution">
    <text evidence="2">The sequence shown here is derived from an EMBL/GenBank/DDBJ whole genome shotgun (WGS) entry which is preliminary data.</text>
</comment>
<evidence type="ECO:0000313" key="2">
    <source>
        <dbReference type="EMBL" id="OLQ81651.1"/>
    </source>
</evidence>
<evidence type="ECO:0000313" key="3">
    <source>
        <dbReference type="Proteomes" id="UP000186905"/>
    </source>
</evidence>
<dbReference type="AlphaFoldDB" id="A0A1Q9H1J4"/>
<feature type="domain" description="Lcl C-terminal" evidence="1">
    <location>
        <begin position="40"/>
        <end position="172"/>
    </location>
</feature>
<keyword evidence="3" id="KW-1185">Reference proteome</keyword>
<dbReference type="STRING" id="1903952.BIT28_04425"/>
<dbReference type="PANTHER" id="PTHR35812">
    <property type="entry name" value="LIPOPROTEIN"/>
    <property type="match status" value="1"/>
</dbReference>
<name>A0A1Q9H1J4_9GAMM</name>
<organism evidence="2 3">
    <name type="scientific">Photobacterium proteolyticum</name>
    <dbReference type="NCBI Taxonomy" id="1903952"/>
    <lineage>
        <taxon>Bacteria</taxon>
        <taxon>Pseudomonadati</taxon>
        <taxon>Pseudomonadota</taxon>
        <taxon>Gammaproteobacteria</taxon>
        <taxon>Vibrionales</taxon>
        <taxon>Vibrionaceae</taxon>
        <taxon>Photobacterium</taxon>
    </lineage>
</organism>
<dbReference type="Pfam" id="PF07603">
    <property type="entry name" value="Lcl_C"/>
    <property type="match status" value="1"/>
</dbReference>
<dbReference type="InterPro" id="IPR011460">
    <property type="entry name" value="Lcl_C"/>
</dbReference>
<reference evidence="2 3" key="1">
    <citation type="submission" date="2016-09" db="EMBL/GenBank/DDBJ databases">
        <title>Photobacterium proteolyticum sp. nov. a protease producing bacterium isolated from ocean sediments of Laizhou Bay.</title>
        <authorList>
            <person name="Li Y."/>
        </authorList>
    </citation>
    <scope>NUCLEOTIDE SEQUENCE [LARGE SCALE GENOMIC DNA]</scope>
    <source>
        <strain evidence="2 3">13-12</strain>
    </source>
</reference>
<sequence length="186" mass="20362">MLALLPVTGMAAQEAKVVQECSISTGKSVPNVRYQFNDNGTVKDRISSLTWMRCPLGKTWNKATQACDGDVSTVFWQAALNDVQAINSSESHELYHFGGKSKWRLPNIKELASLTEHGCRAPSLNGKAFNGAFPYQTSDGSLKAYIWSNTPNHDGSKVLTYDTVNGEIYERGVSEIAISVLLVSDE</sequence>
<proteinExistence type="predicted"/>
<accession>A0A1Q9H1J4</accession>
<dbReference type="EMBL" id="MJIL01000038">
    <property type="protein sequence ID" value="OLQ81651.1"/>
    <property type="molecule type" value="Genomic_DNA"/>
</dbReference>
<dbReference type="Proteomes" id="UP000186905">
    <property type="component" value="Unassembled WGS sequence"/>
</dbReference>
<protein>
    <submittedName>
        <fullName evidence="2">HutR like protein</fullName>
    </submittedName>
</protein>